<keyword evidence="3" id="KW-1185">Reference proteome</keyword>
<proteinExistence type="predicted"/>
<evidence type="ECO:0000256" key="1">
    <source>
        <dbReference type="SAM" id="MobiDB-lite"/>
    </source>
</evidence>
<dbReference type="Pfam" id="PF03357">
    <property type="entry name" value="Snf7"/>
    <property type="match status" value="1"/>
</dbReference>
<name>A0ABR2KSK9_9EUKA</name>
<dbReference type="Proteomes" id="UP001470230">
    <property type="component" value="Unassembled WGS sequence"/>
</dbReference>
<dbReference type="PANTHER" id="PTHR10476">
    <property type="entry name" value="CHARGED MULTIVESICULAR BODY PROTEIN"/>
    <property type="match status" value="1"/>
</dbReference>
<dbReference type="EMBL" id="JAPFFF010000003">
    <property type="protein sequence ID" value="KAK8894043.1"/>
    <property type="molecule type" value="Genomic_DNA"/>
</dbReference>
<protein>
    <recommendedName>
        <fullName evidence="4">Charged multivesicular body protein 1a</fullName>
    </recommendedName>
</protein>
<accession>A0ABR2KSK9</accession>
<dbReference type="Gene3D" id="6.10.140.1230">
    <property type="match status" value="1"/>
</dbReference>
<evidence type="ECO:0000313" key="3">
    <source>
        <dbReference type="Proteomes" id="UP001470230"/>
    </source>
</evidence>
<reference evidence="2 3" key="1">
    <citation type="submission" date="2024-04" db="EMBL/GenBank/DDBJ databases">
        <title>Tritrichomonas musculus Genome.</title>
        <authorList>
            <person name="Alves-Ferreira E."/>
            <person name="Grigg M."/>
            <person name="Lorenzi H."/>
            <person name="Galac M."/>
        </authorList>
    </citation>
    <scope>NUCLEOTIDE SEQUENCE [LARGE SCALE GENOMIC DNA]</scope>
    <source>
        <strain evidence="2 3">EAF2021</strain>
    </source>
</reference>
<feature type="region of interest" description="Disordered" evidence="1">
    <location>
        <begin position="18"/>
        <end position="39"/>
    </location>
</feature>
<organism evidence="2 3">
    <name type="scientific">Tritrichomonas musculus</name>
    <dbReference type="NCBI Taxonomy" id="1915356"/>
    <lineage>
        <taxon>Eukaryota</taxon>
        <taxon>Metamonada</taxon>
        <taxon>Parabasalia</taxon>
        <taxon>Tritrichomonadida</taxon>
        <taxon>Tritrichomonadidae</taxon>
        <taxon>Tritrichomonas</taxon>
    </lineage>
</organism>
<dbReference type="InterPro" id="IPR005024">
    <property type="entry name" value="Snf7_fam"/>
</dbReference>
<sequence length="183" mass="19980">MMDQKTFEVKMQAKQLEREAKRMQKEANKERNKAKNELKRGNRAAAALYAQNAVRYDQQATQLLQSVAATNGYATDMRQAQVSAQMAKTMGQATAGMEKSAKQVNLNKLSANRTKMDGLKEKMGAAQDLLVNGDGQMDLNAGAEDLLATLEAENAEDALTQIAEIPNGQPMINPGMPVQGYKS</sequence>
<gene>
    <name evidence="2" type="ORF">M9Y10_022475</name>
</gene>
<comment type="caution">
    <text evidence="2">The sequence shown here is derived from an EMBL/GenBank/DDBJ whole genome shotgun (WGS) entry which is preliminary data.</text>
</comment>
<evidence type="ECO:0008006" key="4">
    <source>
        <dbReference type="Google" id="ProtNLM"/>
    </source>
</evidence>
<evidence type="ECO:0000313" key="2">
    <source>
        <dbReference type="EMBL" id="KAK8894043.1"/>
    </source>
</evidence>